<dbReference type="FunCoup" id="G0P3X2">
    <property type="interactions" value="226"/>
</dbReference>
<accession>G0P3X2</accession>
<evidence type="ECO:0000313" key="3">
    <source>
        <dbReference type="Proteomes" id="UP000008068"/>
    </source>
</evidence>
<feature type="compositionally biased region" description="Low complexity" evidence="1">
    <location>
        <begin position="28"/>
        <end position="51"/>
    </location>
</feature>
<sequence>MIHTPQLPRDFIDSRSSVGSILSNNRTNQHQLHQQEHQQNNNRNNQMQQQQRPMNGEVQRGGNNYKVPPNPMTVQRVIVQKQNQGVQRLVQRPNSSVPQQREITVREVFTPQNGWKPSFNRPGTQVQQAARVSRVSLPAPTGVMYVERSNNQSSSSRPVNLHVTPTPNQRNILRQQQLIQHAQPQNNQLIRNGAAQYQKVTIEPPRVQQFQQPQQQRQVKSPNSQMNQQRPVSNQITRIQTKTPFSRKRSAPTPPTPESVENFTYSPSGAAPSSKRAKESPDWQSSELSQQPTIQPAAVNEDGSLPDYVRHIAGFEIRVIRSKDPDMRLFPC</sequence>
<feature type="region of interest" description="Disordered" evidence="1">
    <location>
        <begin position="204"/>
        <end position="303"/>
    </location>
</feature>
<protein>
    <submittedName>
        <fullName evidence="2">Uncharacterized protein</fullName>
    </submittedName>
</protein>
<organism evidence="3">
    <name type="scientific">Caenorhabditis brenneri</name>
    <name type="common">Nematode worm</name>
    <dbReference type="NCBI Taxonomy" id="135651"/>
    <lineage>
        <taxon>Eukaryota</taxon>
        <taxon>Metazoa</taxon>
        <taxon>Ecdysozoa</taxon>
        <taxon>Nematoda</taxon>
        <taxon>Chromadorea</taxon>
        <taxon>Rhabditida</taxon>
        <taxon>Rhabditina</taxon>
        <taxon>Rhabditomorpha</taxon>
        <taxon>Rhabditoidea</taxon>
        <taxon>Rhabditidae</taxon>
        <taxon>Peloderinae</taxon>
        <taxon>Caenorhabditis</taxon>
    </lineage>
</organism>
<evidence type="ECO:0000256" key="1">
    <source>
        <dbReference type="SAM" id="MobiDB-lite"/>
    </source>
</evidence>
<dbReference type="Proteomes" id="UP000008068">
    <property type="component" value="Unassembled WGS sequence"/>
</dbReference>
<dbReference type="EMBL" id="GL380054">
    <property type="protein sequence ID" value="EGT44364.1"/>
    <property type="molecule type" value="Genomic_DNA"/>
</dbReference>
<evidence type="ECO:0000313" key="2">
    <source>
        <dbReference type="EMBL" id="EGT44364.1"/>
    </source>
</evidence>
<dbReference type="AlphaFoldDB" id="G0P3X2"/>
<gene>
    <name evidence="2" type="ORF">CAEBREN_18641</name>
</gene>
<feature type="compositionally biased region" description="Low complexity" evidence="1">
    <location>
        <begin position="204"/>
        <end position="219"/>
    </location>
</feature>
<feature type="compositionally biased region" description="Polar residues" evidence="1">
    <location>
        <begin position="282"/>
        <end position="294"/>
    </location>
</feature>
<feature type="compositionally biased region" description="Polar residues" evidence="1">
    <location>
        <begin position="220"/>
        <end position="244"/>
    </location>
</feature>
<keyword evidence="3" id="KW-1185">Reference proteome</keyword>
<feature type="region of interest" description="Disordered" evidence="1">
    <location>
        <begin position="1"/>
        <end position="69"/>
    </location>
</feature>
<dbReference type="InParanoid" id="G0P3X2"/>
<name>G0P3X2_CAEBE</name>
<feature type="compositionally biased region" description="Polar residues" evidence="1">
    <location>
        <begin position="14"/>
        <end position="27"/>
    </location>
</feature>
<reference evidence="3" key="1">
    <citation type="submission" date="2011-07" db="EMBL/GenBank/DDBJ databases">
        <authorList>
            <consortium name="Caenorhabditis brenneri Sequencing and Analysis Consortium"/>
            <person name="Wilson R.K."/>
        </authorList>
    </citation>
    <scope>NUCLEOTIDE SEQUENCE [LARGE SCALE GENOMIC DNA]</scope>
    <source>
        <strain evidence="3">PB2801</strain>
    </source>
</reference>
<proteinExistence type="predicted"/>
<dbReference type="HOGENOM" id="CLU_973969_0_0_1"/>